<feature type="compositionally biased region" description="Low complexity" evidence="1">
    <location>
        <begin position="124"/>
        <end position="149"/>
    </location>
</feature>
<name>A0A2V0NL61_9CHLO</name>
<comment type="caution">
    <text evidence="2">The sequence shown here is derived from an EMBL/GenBank/DDBJ whole genome shotgun (WGS) entry which is preliminary data.</text>
</comment>
<keyword evidence="3" id="KW-1185">Reference proteome</keyword>
<protein>
    <submittedName>
        <fullName evidence="2">Uncharacterized protein</fullName>
    </submittedName>
</protein>
<organism evidence="2 3">
    <name type="scientific">Raphidocelis subcapitata</name>
    <dbReference type="NCBI Taxonomy" id="307507"/>
    <lineage>
        <taxon>Eukaryota</taxon>
        <taxon>Viridiplantae</taxon>
        <taxon>Chlorophyta</taxon>
        <taxon>core chlorophytes</taxon>
        <taxon>Chlorophyceae</taxon>
        <taxon>CS clade</taxon>
        <taxon>Sphaeropleales</taxon>
        <taxon>Selenastraceae</taxon>
        <taxon>Raphidocelis</taxon>
    </lineage>
</organism>
<evidence type="ECO:0000313" key="3">
    <source>
        <dbReference type="Proteomes" id="UP000247498"/>
    </source>
</evidence>
<feature type="compositionally biased region" description="Gly residues" evidence="1">
    <location>
        <begin position="150"/>
        <end position="159"/>
    </location>
</feature>
<sequence length="159" mass="16062">MYTKGFNVHDALRGQAREELSQHKERVTDALQGLVTTIDKLPSVLLAESAPQISAATKALLSREAGVHKTKEILAQLPADLSAYDSLVDELQQRATDLQRAVHVLGGGSGGGGGAGAGGGQPGQPGLAAATSGAPAPLQQDQQQPQPAAAGGGPSSQQA</sequence>
<evidence type="ECO:0000256" key="1">
    <source>
        <dbReference type="SAM" id="MobiDB-lite"/>
    </source>
</evidence>
<reference evidence="2 3" key="1">
    <citation type="journal article" date="2018" name="Sci. Rep.">
        <title>Raphidocelis subcapitata (=Pseudokirchneriella subcapitata) provides an insight into genome evolution and environmental adaptations in the Sphaeropleales.</title>
        <authorList>
            <person name="Suzuki S."/>
            <person name="Yamaguchi H."/>
            <person name="Nakajima N."/>
            <person name="Kawachi M."/>
        </authorList>
    </citation>
    <scope>NUCLEOTIDE SEQUENCE [LARGE SCALE GENOMIC DNA]</scope>
    <source>
        <strain evidence="2 3">NIES-35</strain>
    </source>
</reference>
<accession>A0A2V0NL61</accession>
<feature type="compositionally biased region" description="Gly residues" evidence="1">
    <location>
        <begin position="105"/>
        <end position="123"/>
    </location>
</feature>
<dbReference type="AlphaFoldDB" id="A0A2V0NL61"/>
<dbReference type="EMBL" id="BDRX01000003">
    <property type="protein sequence ID" value="GBF88126.1"/>
    <property type="molecule type" value="Genomic_DNA"/>
</dbReference>
<gene>
    <name evidence="2" type="ORF">Rsub_00838</name>
</gene>
<proteinExistence type="predicted"/>
<dbReference type="InParanoid" id="A0A2V0NL61"/>
<feature type="region of interest" description="Disordered" evidence="1">
    <location>
        <begin position="103"/>
        <end position="159"/>
    </location>
</feature>
<dbReference type="Proteomes" id="UP000247498">
    <property type="component" value="Unassembled WGS sequence"/>
</dbReference>
<evidence type="ECO:0000313" key="2">
    <source>
        <dbReference type="EMBL" id="GBF88126.1"/>
    </source>
</evidence>